<feature type="domain" description="B box-type" evidence="4">
    <location>
        <begin position="2"/>
        <end position="48"/>
    </location>
</feature>
<evidence type="ECO:0000256" key="3">
    <source>
        <dbReference type="SAM" id="MobiDB-lite"/>
    </source>
</evidence>
<dbReference type="InParanoid" id="D8TF37"/>
<dbReference type="EMBL" id="GL377759">
    <property type="protein sequence ID" value="EFJ04710.1"/>
    <property type="molecule type" value="Genomic_DNA"/>
</dbReference>
<dbReference type="FunCoup" id="D8TF37">
    <property type="interactions" value="17"/>
</dbReference>
<dbReference type="OrthoDB" id="153872at2759"/>
<dbReference type="PANTHER" id="PTHR31717">
    <property type="entry name" value="ZINC FINGER PROTEIN CONSTANS-LIKE 10"/>
    <property type="match status" value="1"/>
</dbReference>
<dbReference type="InterPro" id="IPR000315">
    <property type="entry name" value="Znf_B-box"/>
</dbReference>
<dbReference type="eggNOG" id="ENOG502RZSP">
    <property type="taxonomic scope" value="Eukaryota"/>
</dbReference>
<dbReference type="PANTHER" id="PTHR31717:SF60">
    <property type="entry name" value="B-BOX TYPE ZINC FINGER FAMILY PROTEIN"/>
    <property type="match status" value="1"/>
</dbReference>
<dbReference type="Gramene" id="EFJ04710">
    <property type="protein sequence ID" value="EFJ04710"/>
    <property type="gene ID" value="SELMODRAFT_449329"/>
</dbReference>
<organism evidence="6">
    <name type="scientific">Selaginella moellendorffii</name>
    <name type="common">Spikemoss</name>
    <dbReference type="NCBI Taxonomy" id="88036"/>
    <lineage>
        <taxon>Eukaryota</taxon>
        <taxon>Viridiplantae</taxon>
        <taxon>Streptophyta</taxon>
        <taxon>Embryophyta</taxon>
        <taxon>Tracheophyta</taxon>
        <taxon>Lycopodiopsida</taxon>
        <taxon>Selaginellales</taxon>
        <taxon>Selaginellaceae</taxon>
        <taxon>Selaginella</taxon>
    </lineage>
</organism>
<gene>
    <name evidence="5" type="ORF">SELMODRAFT_449329</name>
</gene>
<dbReference type="HOGENOM" id="CLU_082255_0_0_1"/>
<reference evidence="5 6" key="1">
    <citation type="journal article" date="2011" name="Science">
        <title>The Selaginella genome identifies genetic changes associated with the evolution of vascular plants.</title>
        <authorList>
            <person name="Banks J.A."/>
            <person name="Nishiyama T."/>
            <person name="Hasebe M."/>
            <person name="Bowman J.L."/>
            <person name="Gribskov M."/>
            <person name="dePamphilis C."/>
            <person name="Albert V.A."/>
            <person name="Aono N."/>
            <person name="Aoyama T."/>
            <person name="Ambrose B.A."/>
            <person name="Ashton N.W."/>
            <person name="Axtell M.J."/>
            <person name="Barker E."/>
            <person name="Barker M.S."/>
            <person name="Bennetzen J.L."/>
            <person name="Bonawitz N.D."/>
            <person name="Chapple C."/>
            <person name="Cheng C."/>
            <person name="Correa L.G."/>
            <person name="Dacre M."/>
            <person name="DeBarry J."/>
            <person name="Dreyer I."/>
            <person name="Elias M."/>
            <person name="Engstrom E.M."/>
            <person name="Estelle M."/>
            <person name="Feng L."/>
            <person name="Finet C."/>
            <person name="Floyd S.K."/>
            <person name="Frommer W.B."/>
            <person name="Fujita T."/>
            <person name="Gramzow L."/>
            <person name="Gutensohn M."/>
            <person name="Harholt J."/>
            <person name="Hattori M."/>
            <person name="Heyl A."/>
            <person name="Hirai T."/>
            <person name="Hiwatashi Y."/>
            <person name="Ishikawa M."/>
            <person name="Iwata M."/>
            <person name="Karol K.G."/>
            <person name="Koehler B."/>
            <person name="Kolukisaoglu U."/>
            <person name="Kubo M."/>
            <person name="Kurata T."/>
            <person name="Lalonde S."/>
            <person name="Li K."/>
            <person name="Li Y."/>
            <person name="Litt A."/>
            <person name="Lyons E."/>
            <person name="Manning G."/>
            <person name="Maruyama T."/>
            <person name="Michael T.P."/>
            <person name="Mikami K."/>
            <person name="Miyazaki S."/>
            <person name="Morinaga S."/>
            <person name="Murata T."/>
            <person name="Mueller-Roeber B."/>
            <person name="Nelson D.R."/>
            <person name="Obara M."/>
            <person name="Oguri Y."/>
            <person name="Olmstead R.G."/>
            <person name="Onodera N."/>
            <person name="Petersen B.L."/>
            <person name="Pils B."/>
            <person name="Prigge M."/>
            <person name="Rensing S.A."/>
            <person name="Riano-Pachon D.M."/>
            <person name="Roberts A.W."/>
            <person name="Sato Y."/>
            <person name="Scheller H.V."/>
            <person name="Schulz B."/>
            <person name="Schulz C."/>
            <person name="Shakirov E.V."/>
            <person name="Shibagaki N."/>
            <person name="Shinohara N."/>
            <person name="Shippen D.E."/>
            <person name="Soerensen I."/>
            <person name="Sotooka R."/>
            <person name="Sugimoto N."/>
            <person name="Sugita M."/>
            <person name="Sumikawa N."/>
            <person name="Tanurdzic M."/>
            <person name="Theissen G."/>
            <person name="Ulvskov P."/>
            <person name="Wakazuki S."/>
            <person name="Weng J.K."/>
            <person name="Willats W.W."/>
            <person name="Wipf D."/>
            <person name="Wolf P.G."/>
            <person name="Yang L."/>
            <person name="Zimmer A.D."/>
            <person name="Zhu Q."/>
            <person name="Mitros T."/>
            <person name="Hellsten U."/>
            <person name="Loque D."/>
            <person name="Otillar R."/>
            <person name="Salamov A."/>
            <person name="Schmutz J."/>
            <person name="Shapiro H."/>
            <person name="Lindquist E."/>
            <person name="Lucas S."/>
            <person name="Rokhsar D."/>
            <person name="Grigoriev I.V."/>
        </authorList>
    </citation>
    <scope>NUCLEOTIDE SEQUENCE [LARGE SCALE GENOMIC DNA]</scope>
</reference>
<dbReference type="CDD" id="cd19821">
    <property type="entry name" value="Bbox1_BBX-like"/>
    <property type="match status" value="1"/>
</dbReference>
<dbReference type="AlphaFoldDB" id="D8TF37"/>
<sequence>MEKSRDCELCQVRAAVYCCADEAYLCWKCDSKVHGANFIVARHLRSILCGRCHSPTAVLAESSPPGPCSSPLCPTCACPASLGDISEDSIHSQHSSTMDHDPAAEEEVSSAAPKRARSSELRTRSRSPSPDSVIPVSRKRKNAAIDAAVIPTQQLVTLGRLECVLRNWEGALGLERSDHRVSLAMQLLRRIAVSIKVNRLPKLDARAALAVCLWISLKLERDRLSRSIPRVDLFGRCTGIAADVLLTVEARLCDELSTPRVFF</sequence>
<evidence type="ECO:0000259" key="4">
    <source>
        <dbReference type="SMART" id="SM00336"/>
    </source>
</evidence>
<name>D8TF37_SELML</name>
<dbReference type="KEGG" id="smo:SELMODRAFT_449329"/>
<evidence type="ECO:0000256" key="2">
    <source>
        <dbReference type="ARBA" id="ARBA00022833"/>
    </source>
</evidence>
<proteinExistence type="predicted"/>
<keyword evidence="1" id="KW-0479">Metal-binding</keyword>
<dbReference type="SMART" id="SM00336">
    <property type="entry name" value="BBOX"/>
    <property type="match status" value="1"/>
</dbReference>
<protein>
    <recommendedName>
        <fullName evidence="4">B box-type domain-containing protein</fullName>
    </recommendedName>
</protein>
<keyword evidence="2" id="KW-0862">Zinc</keyword>
<keyword evidence="6" id="KW-1185">Reference proteome</keyword>
<accession>D8TF37</accession>
<evidence type="ECO:0000313" key="5">
    <source>
        <dbReference type="EMBL" id="EFJ04710.1"/>
    </source>
</evidence>
<evidence type="ECO:0000313" key="6">
    <source>
        <dbReference type="Proteomes" id="UP000001514"/>
    </source>
</evidence>
<evidence type="ECO:0000256" key="1">
    <source>
        <dbReference type="ARBA" id="ARBA00022723"/>
    </source>
</evidence>
<dbReference type="OMA" id="ECVLRNW"/>
<dbReference type="GO" id="GO:0008270">
    <property type="term" value="F:zinc ion binding"/>
    <property type="evidence" value="ECO:0007669"/>
    <property type="project" value="InterPro"/>
</dbReference>
<dbReference type="Proteomes" id="UP000001514">
    <property type="component" value="Unassembled WGS sequence"/>
</dbReference>
<dbReference type="InterPro" id="IPR049808">
    <property type="entry name" value="CONSTANS-like_Bbox1"/>
</dbReference>
<feature type="region of interest" description="Disordered" evidence="3">
    <location>
        <begin position="90"/>
        <end position="137"/>
    </location>
</feature>